<reference evidence="1 2" key="1">
    <citation type="submission" date="2019-05" db="EMBL/GenBank/DDBJ databases">
        <title>Another draft genome of Portunus trituberculatus and its Hox gene families provides insights of decapod evolution.</title>
        <authorList>
            <person name="Jeong J.-H."/>
            <person name="Song I."/>
            <person name="Kim S."/>
            <person name="Choi T."/>
            <person name="Kim D."/>
            <person name="Ryu S."/>
            <person name="Kim W."/>
        </authorList>
    </citation>
    <scope>NUCLEOTIDE SEQUENCE [LARGE SCALE GENOMIC DNA]</scope>
    <source>
        <tissue evidence="1">Muscle</tissue>
    </source>
</reference>
<name>A0A5B7FJ96_PORTR</name>
<dbReference type="AlphaFoldDB" id="A0A5B7FJ96"/>
<protein>
    <submittedName>
        <fullName evidence="1">Uncharacterized protein</fullName>
    </submittedName>
</protein>
<organism evidence="1 2">
    <name type="scientific">Portunus trituberculatus</name>
    <name type="common">Swimming crab</name>
    <name type="synonym">Neptunus trituberculatus</name>
    <dbReference type="NCBI Taxonomy" id="210409"/>
    <lineage>
        <taxon>Eukaryota</taxon>
        <taxon>Metazoa</taxon>
        <taxon>Ecdysozoa</taxon>
        <taxon>Arthropoda</taxon>
        <taxon>Crustacea</taxon>
        <taxon>Multicrustacea</taxon>
        <taxon>Malacostraca</taxon>
        <taxon>Eumalacostraca</taxon>
        <taxon>Eucarida</taxon>
        <taxon>Decapoda</taxon>
        <taxon>Pleocyemata</taxon>
        <taxon>Brachyura</taxon>
        <taxon>Eubrachyura</taxon>
        <taxon>Portunoidea</taxon>
        <taxon>Portunidae</taxon>
        <taxon>Portuninae</taxon>
        <taxon>Portunus</taxon>
    </lineage>
</organism>
<gene>
    <name evidence="1" type="ORF">E2C01_038905</name>
</gene>
<dbReference type="EMBL" id="VSRR010006627">
    <property type="protein sequence ID" value="MPC45213.1"/>
    <property type="molecule type" value="Genomic_DNA"/>
</dbReference>
<evidence type="ECO:0000313" key="2">
    <source>
        <dbReference type="Proteomes" id="UP000324222"/>
    </source>
</evidence>
<dbReference type="Proteomes" id="UP000324222">
    <property type="component" value="Unassembled WGS sequence"/>
</dbReference>
<sequence length="119" mass="13047">MGGLQAWNHQPTRVFIQHPHLQTQPGQRGSAVGVVRGGEGLAVFEPGDGHRQVHLLQHAAHLHPDALRSILPEVEGRYPGRDWKEEAVSGEGREGNTLPFTKMAAVCWSDAARLLARHV</sequence>
<accession>A0A5B7FJ96</accession>
<keyword evidence="2" id="KW-1185">Reference proteome</keyword>
<proteinExistence type="predicted"/>
<evidence type="ECO:0000313" key="1">
    <source>
        <dbReference type="EMBL" id="MPC45213.1"/>
    </source>
</evidence>
<comment type="caution">
    <text evidence="1">The sequence shown here is derived from an EMBL/GenBank/DDBJ whole genome shotgun (WGS) entry which is preliminary data.</text>
</comment>